<protein>
    <recommendedName>
        <fullName evidence="4">Histone deacetylase complex subunit SAP30 Sin3 binding domain-containing protein</fullName>
    </recommendedName>
</protein>
<dbReference type="AlphaFoldDB" id="A0A8H7IZK3"/>
<evidence type="ECO:0000256" key="1">
    <source>
        <dbReference type="SAM" id="MobiDB-lite"/>
    </source>
</evidence>
<comment type="caution">
    <text evidence="2">The sequence shown here is derived from an EMBL/GenBank/DDBJ whole genome shotgun (WGS) entry which is preliminary data.</text>
</comment>
<feature type="compositionally biased region" description="Basic and acidic residues" evidence="1">
    <location>
        <begin position="1"/>
        <end position="17"/>
    </location>
</feature>
<evidence type="ECO:0008006" key="4">
    <source>
        <dbReference type="Google" id="ProtNLM"/>
    </source>
</evidence>
<sequence>MPPKRNAEDVQTLKEKLQNSSTNARGRRTGGTQAANGSSLKEVDNASTNSGQTSSDLDTSNQSSLQMKWTSQEPAVLQGYRRAYRLDTPSTFKNPLSHVVLGQGIGRMSPTMARAKSKRRVHKDQLAMAVRKNFNALGVTESDVIVDWLYKTKHQDKEFRVRFTPQRK</sequence>
<accession>A0A8H7IZK3</accession>
<dbReference type="EMBL" id="RZGK01000014">
    <property type="protein sequence ID" value="KAF9694003.1"/>
    <property type="molecule type" value="Genomic_DNA"/>
</dbReference>
<reference evidence="2" key="2">
    <citation type="submission" date="2020-09" db="EMBL/GenBank/DDBJ databases">
        <title>Reference genome assembly for Australian Ascochyta lentis isolate Al4.</title>
        <authorList>
            <person name="Lee R.C."/>
            <person name="Farfan-Caceres L.M."/>
            <person name="Debler J.W."/>
            <person name="Williams A.H."/>
            <person name="Henares B.M."/>
        </authorList>
    </citation>
    <scope>NUCLEOTIDE SEQUENCE</scope>
    <source>
        <strain evidence="2">Al4</strain>
    </source>
</reference>
<dbReference type="InterPro" id="IPR038291">
    <property type="entry name" value="SAP30_C_sf"/>
</dbReference>
<gene>
    <name evidence="2" type="ORF">EKO04_007770</name>
</gene>
<dbReference type="OrthoDB" id="510958at2759"/>
<dbReference type="Gene3D" id="6.10.160.20">
    <property type="match status" value="1"/>
</dbReference>
<feature type="compositionally biased region" description="Polar residues" evidence="1">
    <location>
        <begin position="18"/>
        <end position="69"/>
    </location>
</feature>
<reference evidence="2" key="1">
    <citation type="submission" date="2018-12" db="EMBL/GenBank/DDBJ databases">
        <authorList>
            <person name="Syme R.A."/>
            <person name="Farfan-Caceres L."/>
            <person name="Lichtenzveig J."/>
        </authorList>
    </citation>
    <scope>NUCLEOTIDE SEQUENCE</scope>
    <source>
        <strain evidence="2">Al4</strain>
    </source>
</reference>
<name>A0A8H7IZK3_9PLEO</name>
<feature type="region of interest" description="Disordered" evidence="1">
    <location>
        <begin position="1"/>
        <end position="69"/>
    </location>
</feature>
<organism evidence="2 3">
    <name type="scientific">Ascochyta lentis</name>
    <dbReference type="NCBI Taxonomy" id="205686"/>
    <lineage>
        <taxon>Eukaryota</taxon>
        <taxon>Fungi</taxon>
        <taxon>Dikarya</taxon>
        <taxon>Ascomycota</taxon>
        <taxon>Pezizomycotina</taxon>
        <taxon>Dothideomycetes</taxon>
        <taxon>Pleosporomycetidae</taxon>
        <taxon>Pleosporales</taxon>
        <taxon>Pleosporineae</taxon>
        <taxon>Didymellaceae</taxon>
        <taxon>Ascochyta</taxon>
    </lineage>
</organism>
<proteinExistence type="predicted"/>
<evidence type="ECO:0000313" key="2">
    <source>
        <dbReference type="EMBL" id="KAF9694003.1"/>
    </source>
</evidence>
<evidence type="ECO:0000313" key="3">
    <source>
        <dbReference type="Proteomes" id="UP000651452"/>
    </source>
</evidence>
<keyword evidence="3" id="KW-1185">Reference proteome</keyword>
<dbReference type="Proteomes" id="UP000651452">
    <property type="component" value="Unassembled WGS sequence"/>
</dbReference>